<feature type="transmembrane region" description="Helical" evidence="8">
    <location>
        <begin position="32"/>
        <end position="51"/>
    </location>
</feature>
<proteinExistence type="inferred from homology"/>
<dbReference type="SUPFAM" id="SSF103481">
    <property type="entry name" value="Multidrug resistance efflux transporter EmrE"/>
    <property type="match status" value="1"/>
</dbReference>
<name>A0A9P0AHJ8_BEMTA</name>
<reference evidence="9" key="1">
    <citation type="submission" date="2021-12" db="EMBL/GenBank/DDBJ databases">
        <authorList>
            <person name="King R."/>
        </authorList>
    </citation>
    <scope>NUCLEOTIDE SEQUENCE</scope>
</reference>
<keyword evidence="6 8" id="KW-1133">Transmembrane helix</keyword>
<feature type="transmembrane region" description="Helical" evidence="8">
    <location>
        <begin position="121"/>
        <end position="139"/>
    </location>
</feature>
<feature type="transmembrane region" description="Helical" evidence="8">
    <location>
        <begin position="95"/>
        <end position="112"/>
    </location>
</feature>
<keyword evidence="7 8" id="KW-0472">Membrane</keyword>
<evidence type="ECO:0000256" key="2">
    <source>
        <dbReference type="ARBA" id="ARBA00010694"/>
    </source>
</evidence>
<dbReference type="Proteomes" id="UP001152759">
    <property type="component" value="Chromosome 6"/>
</dbReference>
<accession>A0A9P0AHJ8</accession>
<evidence type="ECO:0000256" key="8">
    <source>
        <dbReference type="SAM" id="Phobius"/>
    </source>
</evidence>
<comment type="subcellular location">
    <subcellularLocation>
        <location evidence="1">Endomembrane system</location>
        <topology evidence="1">Multi-pass membrane protein</topology>
    </subcellularLocation>
</comment>
<dbReference type="KEGG" id="btab:109041383"/>
<dbReference type="InterPro" id="IPR037185">
    <property type="entry name" value="EmrE-like"/>
</dbReference>
<evidence type="ECO:0000256" key="4">
    <source>
        <dbReference type="ARBA" id="ARBA00022597"/>
    </source>
</evidence>
<dbReference type="GO" id="GO:0005789">
    <property type="term" value="C:endoplasmic reticulum membrane"/>
    <property type="evidence" value="ECO:0007669"/>
    <property type="project" value="TreeGrafter"/>
</dbReference>
<feature type="transmembrane region" description="Helical" evidence="8">
    <location>
        <begin position="197"/>
        <end position="216"/>
    </location>
</feature>
<evidence type="ECO:0008006" key="11">
    <source>
        <dbReference type="Google" id="ProtNLM"/>
    </source>
</evidence>
<dbReference type="GO" id="GO:0005462">
    <property type="term" value="F:UDP-N-acetylglucosamine transmembrane transporter activity"/>
    <property type="evidence" value="ECO:0007669"/>
    <property type="project" value="TreeGrafter"/>
</dbReference>
<evidence type="ECO:0000256" key="6">
    <source>
        <dbReference type="ARBA" id="ARBA00022989"/>
    </source>
</evidence>
<dbReference type="GO" id="GO:0000139">
    <property type="term" value="C:Golgi membrane"/>
    <property type="evidence" value="ECO:0007669"/>
    <property type="project" value="TreeGrafter"/>
</dbReference>
<gene>
    <name evidence="9" type="ORF">BEMITA_LOCUS10326</name>
</gene>
<evidence type="ECO:0000256" key="1">
    <source>
        <dbReference type="ARBA" id="ARBA00004127"/>
    </source>
</evidence>
<dbReference type="Pfam" id="PF08449">
    <property type="entry name" value="UAA"/>
    <property type="match status" value="1"/>
</dbReference>
<feature type="transmembrane region" description="Helical" evidence="8">
    <location>
        <begin position="296"/>
        <end position="313"/>
    </location>
</feature>
<evidence type="ECO:0000313" key="10">
    <source>
        <dbReference type="Proteomes" id="UP001152759"/>
    </source>
</evidence>
<feature type="transmembrane region" description="Helical" evidence="8">
    <location>
        <begin position="159"/>
        <end position="177"/>
    </location>
</feature>
<keyword evidence="5 8" id="KW-0812">Transmembrane</keyword>
<keyword evidence="3" id="KW-0813">Transport</keyword>
<keyword evidence="4" id="KW-0762">Sugar transport</keyword>
<dbReference type="GO" id="GO:0005464">
    <property type="term" value="F:UDP-xylose transmembrane transporter activity"/>
    <property type="evidence" value="ECO:0007669"/>
    <property type="project" value="TreeGrafter"/>
</dbReference>
<dbReference type="PANTHER" id="PTHR10778">
    <property type="entry name" value="SOLUTE CARRIER FAMILY 35 MEMBER B"/>
    <property type="match status" value="1"/>
</dbReference>
<feature type="transmembrane region" description="Helical" evidence="8">
    <location>
        <begin position="63"/>
        <end position="83"/>
    </location>
</feature>
<comment type="similarity">
    <text evidence="2">Belongs to the nucleotide-sugar transporter family. SLC35B subfamily.</text>
</comment>
<evidence type="ECO:0000313" key="9">
    <source>
        <dbReference type="EMBL" id="CAH0391734.1"/>
    </source>
</evidence>
<evidence type="ECO:0000256" key="3">
    <source>
        <dbReference type="ARBA" id="ARBA00022448"/>
    </source>
</evidence>
<organism evidence="9 10">
    <name type="scientific">Bemisia tabaci</name>
    <name type="common">Sweetpotato whitefly</name>
    <name type="synonym">Aleurodes tabaci</name>
    <dbReference type="NCBI Taxonomy" id="7038"/>
    <lineage>
        <taxon>Eukaryota</taxon>
        <taxon>Metazoa</taxon>
        <taxon>Ecdysozoa</taxon>
        <taxon>Arthropoda</taxon>
        <taxon>Hexapoda</taxon>
        <taxon>Insecta</taxon>
        <taxon>Pterygota</taxon>
        <taxon>Neoptera</taxon>
        <taxon>Paraneoptera</taxon>
        <taxon>Hemiptera</taxon>
        <taxon>Sternorrhyncha</taxon>
        <taxon>Aleyrodoidea</taxon>
        <taxon>Aleyrodidae</taxon>
        <taxon>Aleyrodinae</taxon>
        <taxon>Bemisia</taxon>
    </lineage>
</organism>
<dbReference type="PANTHER" id="PTHR10778:SF4">
    <property type="entry name" value="NUCLEOTIDE SUGAR TRANSPORTER SLC35B4"/>
    <property type="match status" value="1"/>
</dbReference>
<evidence type="ECO:0000256" key="7">
    <source>
        <dbReference type="ARBA" id="ARBA00023136"/>
    </source>
</evidence>
<dbReference type="EMBL" id="OU963867">
    <property type="protein sequence ID" value="CAH0391734.1"/>
    <property type="molecule type" value="Genomic_DNA"/>
</dbReference>
<dbReference type="OrthoDB" id="999962at2759"/>
<evidence type="ECO:0000256" key="5">
    <source>
        <dbReference type="ARBA" id="ARBA00022692"/>
    </source>
</evidence>
<dbReference type="InterPro" id="IPR013657">
    <property type="entry name" value="SCL35B1-4/HUT1"/>
</dbReference>
<keyword evidence="10" id="KW-1185">Reference proteome</keyword>
<sequence>MGVALAISSVFIGCCSNVVFLEYLVKNDPGNGNLVTFSQFLFIALQGFMFTSKFGTVEPKIKLMDYMVLVGMFFFVSVCNNYAFDFNIAMPLHMIFRSGSLISNLIMGIIILKKTYTLEKYLSVSLITLGIILCTIVSSQDVKKPVAESLDTAQDIEGFFWWVVGILLLTGALFVSARMGIYQEVMYKKYGKHPFEALYYTHLIPLPAFALLYRNIWEHWLIALNSPQMVVPGLGISMPSSILWLLGNVVSQYLCIASVYYLTTECSSLTVTLVVTLRKFTSLIFSIVYFKNPFTIYHWVGTILVFAGTLIFTEVPHKLKQSIAPVDDLKEKKIKKKE</sequence>
<protein>
    <recommendedName>
        <fullName evidence="11">UDP-xylose and UDP-N-acetylglucosamine transporter</fullName>
    </recommendedName>
</protein>
<dbReference type="AlphaFoldDB" id="A0A9P0AHJ8"/>